<dbReference type="HOGENOM" id="CLU_2414070_0_0_1"/>
<feature type="compositionally biased region" description="Polar residues" evidence="1">
    <location>
        <begin position="1"/>
        <end position="12"/>
    </location>
</feature>
<evidence type="ECO:0000256" key="1">
    <source>
        <dbReference type="SAM" id="MobiDB-lite"/>
    </source>
</evidence>
<protein>
    <submittedName>
        <fullName evidence="2">Uncharacterized protein</fullName>
    </submittedName>
</protein>
<proteinExistence type="predicted"/>
<keyword evidence="3" id="KW-1185">Reference proteome</keyword>
<reference evidence="3" key="2">
    <citation type="submission" date="2015-01" db="EMBL/GenBank/DDBJ databases">
        <title>Evolutionary Origins and Diversification of the Mycorrhizal Mutualists.</title>
        <authorList>
            <consortium name="DOE Joint Genome Institute"/>
            <consortium name="Mycorrhizal Genomics Consortium"/>
            <person name="Kohler A."/>
            <person name="Kuo A."/>
            <person name="Nagy L.G."/>
            <person name="Floudas D."/>
            <person name="Copeland A."/>
            <person name="Barry K.W."/>
            <person name="Cichocki N."/>
            <person name="Veneault-Fourrey C."/>
            <person name="LaButti K."/>
            <person name="Lindquist E.A."/>
            <person name="Lipzen A."/>
            <person name="Lundell T."/>
            <person name="Morin E."/>
            <person name="Murat C."/>
            <person name="Riley R."/>
            <person name="Ohm R."/>
            <person name="Sun H."/>
            <person name="Tunlid A."/>
            <person name="Henrissat B."/>
            <person name="Grigoriev I.V."/>
            <person name="Hibbett D.S."/>
            <person name="Martin F."/>
        </authorList>
    </citation>
    <scope>NUCLEOTIDE SEQUENCE [LARGE SCALE GENOMIC DNA]</scope>
    <source>
        <strain evidence="3">F 1598</strain>
    </source>
</reference>
<dbReference type="Proteomes" id="UP000054166">
    <property type="component" value="Unassembled WGS sequence"/>
</dbReference>
<feature type="region of interest" description="Disordered" evidence="1">
    <location>
        <begin position="1"/>
        <end position="25"/>
    </location>
</feature>
<reference evidence="2 3" key="1">
    <citation type="submission" date="2014-04" db="EMBL/GenBank/DDBJ databases">
        <authorList>
            <consortium name="DOE Joint Genome Institute"/>
            <person name="Kuo A."/>
            <person name="Tarkka M."/>
            <person name="Buscot F."/>
            <person name="Kohler A."/>
            <person name="Nagy L.G."/>
            <person name="Floudas D."/>
            <person name="Copeland A."/>
            <person name="Barry K.W."/>
            <person name="Cichocki N."/>
            <person name="Veneault-Fourrey C."/>
            <person name="LaButti K."/>
            <person name="Lindquist E.A."/>
            <person name="Lipzen A."/>
            <person name="Lundell T."/>
            <person name="Morin E."/>
            <person name="Murat C."/>
            <person name="Sun H."/>
            <person name="Tunlid A."/>
            <person name="Henrissat B."/>
            <person name="Grigoriev I.V."/>
            <person name="Hibbett D.S."/>
            <person name="Martin F."/>
            <person name="Nordberg H.P."/>
            <person name="Cantor M.N."/>
            <person name="Hua S.X."/>
        </authorList>
    </citation>
    <scope>NUCLEOTIDE SEQUENCE [LARGE SCALE GENOMIC DNA]</scope>
    <source>
        <strain evidence="2 3">F 1598</strain>
    </source>
</reference>
<gene>
    <name evidence="2" type="ORF">PILCRDRAFT_813623</name>
</gene>
<feature type="compositionally biased region" description="Basic residues" evidence="1">
    <location>
        <begin position="13"/>
        <end position="22"/>
    </location>
</feature>
<evidence type="ECO:0000313" key="3">
    <source>
        <dbReference type="Proteomes" id="UP000054166"/>
    </source>
</evidence>
<dbReference type="EMBL" id="KN832976">
    <property type="protein sequence ID" value="KIM88651.1"/>
    <property type="molecule type" value="Genomic_DNA"/>
</dbReference>
<evidence type="ECO:0000313" key="2">
    <source>
        <dbReference type="EMBL" id="KIM88651.1"/>
    </source>
</evidence>
<name>A0A0C3GDD9_PILCF</name>
<dbReference type="AlphaFoldDB" id="A0A0C3GDD9"/>
<dbReference type="InParanoid" id="A0A0C3GDD9"/>
<organism evidence="2 3">
    <name type="scientific">Piloderma croceum (strain F 1598)</name>
    <dbReference type="NCBI Taxonomy" id="765440"/>
    <lineage>
        <taxon>Eukaryota</taxon>
        <taxon>Fungi</taxon>
        <taxon>Dikarya</taxon>
        <taxon>Basidiomycota</taxon>
        <taxon>Agaricomycotina</taxon>
        <taxon>Agaricomycetes</taxon>
        <taxon>Agaricomycetidae</taxon>
        <taxon>Atheliales</taxon>
        <taxon>Atheliaceae</taxon>
        <taxon>Piloderma</taxon>
    </lineage>
</organism>
<sequence length="92" mass="10236">MTISRYKGTNQRHGSKRPHGEKKKLSPNIALILSSNCLHKAGVIKYRKCEPDLLQVQVVALVIFLAELRFLDSDAIFHSSRETGGYIAISAV</sequence>
<accession>A0A0C3GDD9</accession>